<proteinExistence type="predicted"/>
<sequence length="99" mass="11407">MKIEPITTCPICKNNELIAKHEATYVYSYKLENDPNSTEEFIPFLFDTRDHLTSNQYIECPSCNTKFSCEFGDFNKGINMTILQKAIRTELVESPDFLG</sequence>
<gene>
    <name evidence="1" type="ORF">EDC18_102321</name>
</gene>
<evidence type="ECO:0000313" key="2">
    <source>
        <dbReference type="Proteomes" id="UP000294902"/>
    </source>
</evidence>
<keyword evidence="2" id="KW-1185">Reference proteome</keyword>
<comment type="caution">
    <text evidence="1">The sequence shown here is derived from an EMBL/GenBank/DDBJ whole genome shotgun (WGS) entry which is preliminary data.</text>
</comment>
<dbReference type="OrthoDB" id="1683266at2"/>
<organism evidence="1 2">
    <name type="scientific">Natranaerovirga pectinivora</name>
    <dbReference type="NCBI Taxonomy" id="682400"/>
    <lineage>
        <taxon>Bacteria</taxon>
        <taxon>Bacillati</taxon>
        <taxon>Bacillota</taxon>
        <taxon>Clostridia</taxon>
        <taxon>Lachnospirales</taxon>
        <taxon>Natranaerovirgaceae</taxon>
        <taxon>Natranaerovirga</taxon>
    </lineage>
</organism>
<dbReference type="Proteomes" id="UP000294902">
    <property type="component" value="Unassembled WGS sequence"/>
</dbReference>
<dbReference type="AlphaFoldDB" id="A0A4R3MTC1"/>
<dbReference type="RefSeq" id="WP_132250601.1">
    <property type="nucleotide sequence ID" value="NZ_SMAL01000002.1"/>
</dbReference>
<protein>
    <submittedName>
        <fullName evidence="1">Uncharacterized protein</fullName>
    </submittedName>
</protein>
<dbReference type="EMBL" id="SMAL01000002">
    <property type="protein sequence ID" value="TCT16304.1"/>
    <property type="molecule type" value="Genomic_DNA"/>
</dbReference>
<reference evidence="1 2" key="1">
    <citation type="submission" date="2019-03" db="EMBL/GenBank/DDBJ databases">
        <title>Genomic Encyclopedia of Type Strains, Phase IV (KMG-IV): sequencing the most valuable type-strain genomes for metagenomic binning, comparative biology and taxonomic classification.</title>
        <authorList>
            <person name="Goeker M."/>
        </authorList>
    </citation>
    <scope>NUCLEOTIDE SEQUENCE [LARGE SCALE GENOMIC DNA]</scope>
    <source>
        <strain evidence="1 2">DSM 24629</strain>
    </source>
</reference>
<evidence type="ECO:0000313" key="1">
    <source>
        <dbReference type="EMBL" id="TCT16304.1"/>
    </source>
</evidence>
<accession>A0A4R3MTC1</accession>
<name>A0A4R3MTC1_9FIRM</name>